<proteinExistence type="predicted"/>
<dbReference type="Proteomes" id="UP000239757">
    <property type="component" value="Unassembled WGS sequence"/>
</dbReference>
<name>A0A2P5YAW5_GOSBA</name>
<evidence type="ECO:0000313" key="2">
    <source>
        <dbReference type="EMBL" id="PPS12727.1"/>
    </source>
</evidence>
<gene>
    <name evidence="2" type="ORF">GOBAR_AA07906</name>
</gene>
<feature type="region of interest" description="Disordered" evidence="1">
    <location>
        <begin position="40"/>
        <end position="63"/>
    </location>
</feature>
<protein>
    <submittedName>
        <fullName evidence="2">Uncharacterized protein</fullName>
    </submittedName>
</protein>
<organism evidence="2 3">
    <name type="scientific">Gossypium barbadense</name>
    <name type="common">Sea Island cotton</name>
    <name type="synonym">Hibiscus barbadensis</name>
    <dbReference type="NCBI Taxonomy" id="3634"/>
    <lineage>
        <taxon>Eukaryota</taxon>
        <taxon>Viridiplantae</taxon>
        <taxon>Streptophyta</taxon>
        <taxon>Embryophyta</taxon>
        <taxon>Tracheophyta</taxon>
        <taxon>Spermatophyta</taxon>
        <taxon>Magnoliopsida</taxon>
        <taxon>eudicotyledons</taxon>
        <taxon>Gunneridae</taxon>
        <taxon>Pentapetalae</taxon>
        <taxon>rosids</taxon>
        <taxon>malvids</taxon>
        <taxon>Malvales</taxon>
        <taxon>Malvaceae</taxon>
        <taxon>Malvoideae</taxon>
        <taxon>Gossypium</taxon>
    </lineage>
</organism>
<dbReference type="AlphaFoldDB" id="A0A2P5YAW5"/>
<sequence>MDGWWLRRWVLMMWRDIISNVLWVLLLSVLDEAVLRREPKVPSPSSHIRPDRDDPSPMSLRLMEDGEGDEVGKVEDVPVRHAPQEIGVVSVDDASALSLSRQSVGQDGVPSAIPNSGTLNWHTKPSRQNWTVPGSSKFVMTTWRWKVEQSSIVSSSAAQSMQWPTPRGRAYNILNSSSWGPKGNRRNGCLISMIGPENDAASFLFFVAGTTVFLLCEVDIVNL</sequence>
<evidence type="ECO:0000313" key="3">
    <source>
        <dbReference type="Proteomes" id="UP000239757"/>
    </source>
</evidence>
<reference evidence="2 3" key="1">
    <citation type="submission" date="2015-01" db="EMBL/GenBank/DDBJ databases">
        <title>Genome of allotetraploid Gossypium barbadense reveals genomic plasticity and fiber elongation in cotton evolution.</title>
        <authorList>
            <person name="Chen X."/>
            <person name="Liu X."/>
            <person name="Zhao B."/>
            <person name="Zheng H."/>
            <person name="Hu Y."/>
            <person name="Lu G."/>
            <person name="Yang C."/>
            <person name="Chen J."/>
            <person name="Shan C."/>
            <person name="Zhang L."/>
            <person name="Zhou Y."/>
            <person name="Wang L."/>
            <person name="Guo W."/>
            <person name="Bai Y."/>
            <person name="Ruan J."/>
            <person name="Shangguan X."/>
            <person name="Mao Y."/>
            <person name="Jiang J."/>
            <person name="Zhu Y."/>
            <person name="Lei J."/>
            <person name="Kang H."/>
            <person name="Chen S."/>
            <person name="He X."/>
            <person name="Wang R."/>
            <person name="Wang Y."/>
            <person name="Chen J."/>
            <person name="Wang L."/>
            <person name="Yu S."/>
            <person name="Wang B."/>
            <person name="Wei J."/>
            <person name="Song S."/>
            <person name="Lu X."/>
            <person name="Gao Z."/>
            <person name="Gu W."/>
            <person name="Deng X."/>
            <person name="Ma D."/>
            <person name="Wang S."/>
            <person name="Liang W."/>
            <person name="Fang L."/>
            <person name="Cai C."/>
            <person name="Zhu X."/>
            <person name="Zhou B."/>
            <person name="Zhang Y."/>
            <person name="Chen Z."/>
            <person name="Xu S."/>
            <person name="Zhu R."/>
            <person name="Wang S."/>
            <person name="Zhang T."/>
            <person name="Zhao G."/>
        </authorList>
    </citation>
    <scope>NUCLEOTIDE SEQUENCE [LARGE SCALE GENOMIC DNA]</scope>
    <source>
        <strain evidence="3">cv. Xinhai21</strain>
        <tissue evidence="2">Leaf</tissue>
    </source>
</reference>
<accession>A0A2P5YAW5</accession>
<evidence type="ECO:0000256" key="1">
    <source>
        <dbReference type="SAM" id="MobiDB-lite"/>
    </source>
</evidence>
<dbReference type="EMBL" id="KZ663441">
    <property type="protein sequence ID" value="PPS12727.1"/>
    <property type="molecule type" value="Genomic_DNA"/>
</dbReference>